<evidence type="ECO:0000313" key="1">
    <source>
        <dbReference type="EMBL" id="OAB79750.1"/>
    </source>
</evidence>
<reference evidence="1 2" key="1">
    <citation type="submission" date="2016-02" db="EMBL/GenBank/DDBJ databases">
        <title>Ulvibacter sp. LPB0005, isolated from Thais luteostoma.</title>
        <authorList>
            <person name="Shin S.-K."/>
            <person name="Yi H."/>
        </authorList>
    </citation>
    <scope>NUCLEOTIDE SEQUENCE [LARGE SCALE GENOMIC DNA]</scope>
    <source>
        <strain evidence="1 2">LPB0005</strain>
    </source>
</reference>
<proteinExistence type="predicted"/>
<dbReference type="Gene3D" id="2.160.20.10">
    <property type="entry name" value="Single-stranded right-handed beta-helix, Pectin lyase-like"/>
    <property type="match status" value="1"/>
</dbReference>
<dbReference type="Proteomes" id="UP000077013">
    <property type="component" value="Unassembled WGS sequence"/>
</dbReference>
<comment type="caution">
    <text evidence="1">The sequence shown here is derived from an EMBL/GenBank/DDBJ whole genome shotgun (WGS) entry which is preliminary data.</text>
</comment>
<organism evidence="1 2">
    <name type="scientific">Cochleicola gelatinilyticus</name>
    <dbReference type="NCBI Taxonomy" id="1763537"/>
    <lineage>
        <taxon>Bacteria</taxon>
        <taxon>Pseudomonadati</taxon>
        <taxon>Bacteroidota</taxon>
        <taxon>Flavobacteriia</taxon>
        <taxon>Flavobacteriales</taxon>
        <taxon>Flavobacteriaceae</taxon>
        <taxon>Cochleicola</taxon>
    </lineage>
</organism>
<dbReference type="OrthoDB" id="9808066at2"/>
<dbReference type="AlphaFoldDB" id="A0A167IKR3"/>
<name>A0A167IKR3_9FLAO</name>
<accession>A0A167IKR3</accession>
<dbReference type="InterPro" id="IPR011050">
    <property type="entry name" value="Pectin_lyase_fold/virulence"/>
</dbReference>
<gene>
    <name evidence="1" type="ORF">ULVI_03115</name>
</gene>
<dbReference type="EMBL" id="LRXL01000026">
    <property type="protein sequence ID" value="OAB79750.1"/>
    <property type="molecule type" value="Genomic_DNA"/>
</dbReference>
<dbReference type="SUPFAM" id="SSF51126">
    <property type="entry name" value="Pectin lyase-like"/>
    <property type="match status" value="1"/>
</dbReference>
<evidence type="ECO:0008006" key="3">
    <source>
        <dbReference type="Google" id="ProtNLM"/>
    </source>
</evidence>
<sequence length="703" mass="77456">MGPRNLVSVTNVYEGLDERLTDLAVDLTETEKTSVLQKQGDIVSSENQRGVHYTSSSFDWENIDEKYKNTILIIRQSRDLGGAQIILPKGSEIKEEGGRLSNCTIIGNKSTVSDTLNPIFGDDVNIDGTWYVGTSRPQWFGGLNGVDDFKAITLAGEMLRETGGNISLISGDWFTSKEIKLPLYVGISGAGSMSTNLYSIIPALDELNTKKDHIVSLLGNNTASDSSRVIYGIKFIDDRPNDEKNYGYAIYNEGVLNVDIKNCEFINLGGGAIKTVRQSHLNVYSIYAFGCGKRVEFRNNDVDIENGIIHIDRKNTFSNTMSLNECYISNCSYNTGIYAATHAIRLNGCSVESCHTLLRIGDSLTTSRSITVNGLYLENARTNGIVLQNVSGVTFNNTYFNDSGDDTEYSHKFTNCRNVKFNSCDLGVNPFSVEGPMSNIQFDENCRGVLPPQGISGFNDKHFIKHNEFNSLGVGLAKNLIANSEDIAAWQGNAVITKENNFLEGKVSNLVTKTVGSHDTYYSIFKAFNTGSKCCFSFWLRGKATAKIRARRSSDGTYVDIVNNAFSNNHSSEWKRYYISAEATEDFNLYLLRITPETYSVASASCEVAKVQFQDNAIEPGAYIKTGPQKAENTAFVSINEPFYLNGNFIDFGATPPTTGTYNVGDTRINNTATIGEYRKFVCVESGTPGTWGQTELIEAISV</sequence>
<protein>
    <recommendedName>
        <fullName evidence="3">Right handed beta helix domain-containing protein</fullName>
    </recommendedName>
</protein>
<dbReference type="InterPro" id="IPR012334">
    <property type="entry name" value="Pectin_lyas_fold"/>
</dbReference>
<dbReference type="STRING" id="1763537.ULVI_03115"/>
<evidence type="ECO:0000313" key="2">
    <source>
        <dbReference type="Proteomes" id="UP000077013"/>
    </source>
</evidence>
<keyword evidence="2" id="KW-1185">Reference proteome</keyword>
<dbReference type="RefSeq" id="WP_068589681.1">
    <property type="nucleotide sequence ID" value="NZ_LRXL01000026.1"/>
</dbReference>